<organism evidence="1 2">
    <name type="scientific">Ambispora leptoticha</name>
    <dbReference type="NCBI Taxonomy" id="144679"/>
    <lineage>
        <taxon>Eukaryota</taxon>
        <taxon>Fungi</taxon>
        <taxon>Fungi incertae sedis</taxon>
        <taxon>Mucoromycota</taxon>
        <taxon>Glomeromycotina</taxon>
        <taxon>Glomeromycetes</taxon>
        <taxon>Archaeosporales</taxon>
        <taxon>Ambisporaceae</taxon>
        <taxon>Ambispora</taxon>
    </lineage>
</organism>
<gene>
    <name evidence="1" type="ORF">ALEPTO_LOCUS7440</name>
</gene>
<proteinExistence type="predicted"/>
<keyword evidence="2" id="KW-1185">Reference proteome</keyword>
<name>A0A9N9G4W6_9GLOM</name>
<comment type="caution">
    <text evidence="1">The sequence shown here is derived from an EMBL/GenBank/DDBJ whole genome shotgun (WGS) entry which is preliminary data.</text>
</comment>
<evidence type="ECO:0000313" key="1">
    <source>
        <dbReference type="EMBL" id="CAG8584953.1"/>
    </source>
</evidence>
<feature type="non-terminal residue" evidence="1">
    <location>
        <position position="1"/>
    </location>
</feature>
<reference evidence="1" key="1">
    <citation type="submission" date="2021-06" db="EMBL/GenBank/DDBJ databases">
        <authorList>
            <person name="Kallberg Y."/>
            <person name="Tangrot J."/>
            <person name="Rosling A."/>
        </authorList>
    </citation>
    <scope>NUCLEOTIDE SEQUENCE</scope>
    <source>
        <strain evidence="1">FL130A</strain>
    </source>
</reference>
<accession>A0A9N9G4W6</accession>
<evidence type="ECO:0000313" key="2">
    <source>
        <dbReference type="Proteomes" id="UP000789508"/>
    </source>
</evidence>
<dbReference type="EMBL" id="CAJVPS010003229">
    <property type="protein sequence ID" value="CAG8584953.1"/>
    <property type="molecule type" value="Genomic_DNA"/>
</dbReference>
<dbReference type="Proteomes" id="UP000789508">
    <property type="component" value="Unassembled WGS sequence"/>
</dbReference>
<sequence length="75" mass="8394">MAIGISYDDAFNTNIYDNSSLYPDGTYSNLNGTFYDNSLNISTTSNHDNSDWASYDIATTTYTNNLYDSSYIDPC</sequence>
<protein>
    <submittedName>
        <fullName evidence="1">12466_t:CDS:1</fullName>
    </submittedName>
</protein>
<dbReference type="AlphaFoldDB" id="A0A9N9G4W6"/>